<protein>
    <submittedName>
        <fullName evidence="2">Uncharacterized protein</fullName>
    </submittedName>
</protein>
<gene>
    <name evidence="2" type="ORF">Rhopal_007794-T1</name>
</gene>
<keyword evidence="3" id="KW-1185">Reference proteome</keyword>
<sequence length="722" mass="78643">MASDAQIAAKLGQLDTWLRAGHVKANKDDIDAALDELAALAEEHGLNQGSLCKGYELALGGVLPTAQALKLLPELVPREPLPVQPVLLTLSALGDASHNLPLGAGKVDYKVQRRALEQLVVLLELGAISEQARSTLDRLYGVVERGLQYRTLRDATAAILCQVTRRHHVKPYRIDELNRIIARDPAPPSSLLRLREEYRSYEPERVYEQRSTGSSRAGRSKALEAWKESASTIFEGGGAKVPDSNGERELSRTTTPLSDLSTVTALASHIDTSSMPSQAASVLSTVSGSTRRARPPPEADRARAWGLLLRSGYQPNSEHLARLSAWLISQLQYELYDLEPSDAGRARIEDLFCRVRELCELGGELLEALEPFLADFLHTWDGEHHRKVVFDIVALLKPFSWEQYAGFFLDKLRKLADSHDVEWSADFVACLTALVRNLAVRDNWDPETPTVTAFGMLDGNVQYLDALQGILAFGDAFILSATCRFPTSLVLRTAALTFYERLLDLPLALDLPLVVLPSPAFTYTCLLSNELMSLSRICGIVARLRDALVGEASAIVSSGSGAAPEHVEALNARVVEIVGVLWQKRFLRAKEGADETDAGVMGLSKHDVDELNARNAESRTESSANSQGITTHGALALLARDCLAVLAEHQGKSSEALVGPVTVSSLKALSAATQHPSAPNLSFNAFRPHLVEYLAQRGATGLSEFLFSSLQSLVQRRASMTA</sequence>
<dbReference type="GO" id="GO:0000070">
    <property type="term" value="P:mitotic sister chromatid segregation"/>
    <property type="evidence" value="ECO:0007669"/>
    <property type="project" value="TreeGrafter"/>
</dbReference>
<proteinExistence type="predicted"/>
<dbReference type="EMBL" id="BQKY01000018">
    <property type="protein sequence ID" value="GJN94703.1"/>
    <property type="molecule type" value="Genomic_DNA"/>
</dbReference>
<evidence type="ECO:0000256" key="1">
    <source>
        <dbReference type="SAM" id="MobiDB-lite"/>
    </source>
</evidence>
<organism evidence="2 3">
    <name type="scientific">Rhodotorula paludigena</name>
    <dbReference type="NCBI Taxonomy" id="86838"/>
    <lineage>
        <taxon>Eukaryota</taxon>
        <taxon>Fungi</taxon>
        <taxon>Dikarya</taxon>
        <taxon>Basidiomycota</taxon>
        <taxon>Pucciniomycotina</taxon>
        <taxon>Microbotryomycetes</taxon>
        <taxon>Sporidiobolales</taxon>
        <taxon>Sporidiobolaceae</taxon>
        <taxon>Rhodotorula</taxon>
    </lineage>
</organism>
<dbReference type="GO" id="GO:0000939">
    <property type="term" value="C:inner kinetochore"/>
    <property type="evidence" value="ECO:0007669"/>
    <property type="project" value="TreeGrafter"/>
</dbReference>
<dbReference type="AlphaFoldDB" id="A0AAV5H1V8"/>
<feature type="compositionally biased region" description="Polar residues" evidence="1">
    <location>
        <begin position="271"/>
        <end position="290"/>
    </location>
</feature>
<name>A0AAV5H1V8_9BASI</name>
<dbReference type="GO" id="GO:0034080">
    <property type="term" value="P:CENP-A containing chromatin assembly"/>
    <property type="evidence" value="ECO:0007669"/>
    <property type="project" value="TreeGrafter"/>
</dbReference>
<dbReference type="PANTHER" id="PTHR48208">
    <property type="entry name" value="CENTROMERE PROTEIN I"/>
    <property type="match status" value="1"/>
</dbReference>
<evidence type="ECO:0000313" key="2">
    <source>
        <dbReference type="EMBL" id="GJN94703.1"/>
    </source>
</evidence>
<accession>A0AAV5H1V8</accession>
<dbReference type="Proteomes" id="UP001342314">
    <property type="component" value="Unassembled WGS sequence"/>
</dbReference>
<feature type="region of interest" description="Disordered" evidence="1">
    <location>
        <begin position="271"/>
        <end position="298"/>
    </location>
</feature>
<dbReference type="PANTHER" id="PTHR48208:SF2">
    <property type="entry name" value="CENTROMERE PROTEIN I"/>
    <property type="match status" value="1"/>
</dbReference>
<reference evidence="2 3" key="1">
    <citation type="submission" date="2021-12" db="EMBL/GenBank/DDBJ databases">
        <title>High titer production of polyol ester of fatty acids by Rhodotorula paludigena BS15 towards product separation-free biomass refinery.</title>
        <authorList>
            <person name="Mano J."/>
            <person name="Ono H."/>
            <person name="Tanaka T."/>
            <person name="Naito K."/>
            <person name="Sushida H."/>
            <person name="Ike M."/>
            <person name="Tokuyasu K."/>
            <person name="Kitaoka M."/>
        </authorList>
    </citation>
    <scope>NUCLEOTIDE SEQUENCE [LARGE SCALE GENOMIC DNA]</scope>
    <source>
        <strain evidence="2 3">BS15</strain>
    </source>
</reference>
<feature type="region of interest" description="Disordered" evidence="1">
    <location>
        <begin position="236"/>
        <end position="257"/>
    </location>
</feature>
<comment type="caution">
    <text evidence="2">The sequence shown here is derived from an EMBL/GenBank/DDBJ whole genome shotgun (WGS) entry which is preliminary data.</text>
</comment>
<evidence type="ECO:0000313" key="3">
    <source>
        <dbReference type="Proteomes" id="UP001342314"/>
    </source>
</evidence>